<dbReference type="Gene3D" id="1.10.10.160">
    <property type="match status" value="1"/>
</dbReference>
<evidence type="ECO:0000313" key="14">
    <source>
        <dbReference type="Proteomes" id="UP000019141"/>
    </source>
</evidence>
<dbReference type="Pfam" id="PF13361">
    <property type="entry name" value="UvrD_C"/>
    <property type="match status" value="2"/>
</dbReference>
<dbReference type="InterPro" id="IPR013986">
    <property type="entry name" value="DExx_box_DNA_helicase_dom_sf"/>
</dbReference>
<protein>
    <recommendedName>
        <fullName evidence="8">DNA 3'-5' helicase</fullName>
        <ecNumber evidence="8">5.6.2.4</ecNumber>
    </recommendedName>
</protein>
<evidence type="ECO:0000256" key="6">
    <source>
        <dbReference type="ARBA" id="ARBA00023235"/>
    </source>
</evidence>
<dbReference type="GO" id="GO:0033202">
    <property type="term" value="C:DNA helicase complex"/>
    <property type="evidence" value="ECO:0007669"/>
    <property type="project" value="TreeGrafter"/>
</dbReference>
<dbReference type="GO" id="GO:0000725">
    <property type="term" value="P:recombinational repair"/>
    <property type="evidence" value="ECO:0007669"/>
    <property type="project" value="TreeGrafter"/>
</dbReference>
<evidence type="ECO:0000259" key="11">
    <source>
        <dbReference type="PROSITE" id="PS51198"/>
    </source>
</evidence>
<dbReference type="Proteomes" id="UP000019141">
    <property type="component" value="Unassembled WGS sequence"/>
</dbReference>
<keyword evidence="6" id="KW-0413">Isomerase</keyword>
<keyword evidence="5 10" id="KW-0067">ATP-binding</keyword>
<comment type="caution">
    <text evidence="13">The sequence shown here is derived from an EMBL/GenBank/DDBJ whole genome shotgun (WGS) entry which is preliminary data.</text>
</comment>
<dbReference type="HOGENOM" id="CLU_008930_0_0_7"/>
<accession>W4LPH8</accession>
<feature type="domain" description="UvrD-like helicase C-terminal" evidence="12">
    <location>
        <begin position="500"/>
        <end position="788"/>
    </location>
</feature>
<keyword evidence="4 10" id="KW-0347">Helicase</keyword>
<comment type="similarity">
    <text evidence="1">Belongs to the helicase family. UvrD subfamily.</text>
</comment>
<dbReference type="Pfam" id="PF06114">
    <property type="entry name" value="Peptidase_M78"/>
    <property type="match status" value="1"/>
</dbReference>
<evidence type="ECO:0000259" key="12">
    <source>
        <dbReference type="PROSITE" id="PS51217"/>
    </source>
</evidence>
<dbReference type="SUPFAM" id="SSF52540">
    <property type="entry name" value="P-loop containing nucleoside triphosphate hydrolases"/>
    <property type="match status" value="1"/>
</dbReference>
<dbReference type="InterPro" id="IPR014017">
    <property type="entry name" value="DNA_helicase_UvrD-like_C"/>
</dbReference>
<dbReference type="EC" id="5.6.2.4" evidence="8"/>
<evidence type="ECO:0000256" key="5">
    <source>
        <dbReference type="ARBA" id="ARBA00022840"/>
    </source>
</evidence>
<comment type="catalytic activity">
    <reaction evidence="7">
        <text>Couples ATP hydrolysis with the unwinding of duplex DNA by translocating in the 3'-5' direction.</text>
        <dbReference type="EC" id="5.6.2.4"/>
    </reaction>
</comment>
<evidence type="ECO:0000256" key="4">
    <source>
        <dbReference type="ARBA" id="ARBA00022806"/>
    </source>
</evidence>
<evidence type="ECO:0000256" key="9">
    <source>
        <dbReference type="ARBA" id="ARBA00048988"/>
    </source>
</evidence>
<dbReference type="Pfam" id="PF00580">
    <property type="entry name" value="UvrD-helicase"/>
    <property type="match status" value="1"/>
</dbReference>
<sequence>MMTALTHARQRAQACRQIIGADAKGMLERVTAYLLDVHDIEVHAVNRAFLDGGRAEVSPAEGCLFYDAQLDADPAQKLVVMLHELGHLELHHRLQGDCDTPDPVLGSMYLNDGAAALARYNPRAREEAEANAFATAFLCPSDGVLAQWLEQPQMDSAALARRLGVPKSVVHAQLVEGLYRMVVEPPAPQVEPAVPTAVKSVPEGDASQLAAATCTGRPVLVHVGPGTGKTATLVRRITYLIHEYEAEPEQLLVLTFSNDAADELRQRIAAQLGEAYATRIEVSTFHGFGVKFLHHHGQFLGLDTSASVLDEAGQEELVTQLLGSVACENIVALHHPEETVKQIVRHIGYLKDRLYTPDDFTRILEAWRVSEDAPQTYEAAMSFNAIFRAYEALKQDGQRVDFADLIALPQRILAEHHDLQTAYRTKYQWVMVDEYQDVSRSVAGLLGQLCGPDNPPWVVGDTRQAIYRFRGAAPENVELFERDFPGAQTFHLDTNYRSSQAILTVANQLAALMTPDHGDEEDAEATYWRYGSATTSSLEPTVAVAQAESDSAQYEGIAAQIGAWLEQGVCISDIAVLARRNLDVRDISLALGRHGIRAATSGAATPEGVAGDLAAIVTLPDQLRASLPRLALALGRGRFDAKTINAVIRQALDTLDETCRFDMDDLRGDDKTLATEMMTVCTGLRAERFSADAFAMMCAFLFDHSHILRRILAEPPSAERTLALSDMITCLSRAAAHRFLHLDDDPKLSRVSFAQHFRSALCSSTSSVQPPKSVPEAVRVMTCHAAKGLEFPYVIVAGQTLPPARGTRSYAWLPPDLAPSREEELEQANALFFVGVTRAQQAVVVTYALSASGRSRAGKRELTPLLGRWLEAQAPLILTWSSPSDPRQPLTIDALWGGAPRGLLAVRALDAQTCPIRTYLEHYLNIRFPVAVQPLYPIFFDAVRRTMGRIVQRAHELDDVVSQDEARAMFDIGWSAADVADHPHHDLYWAIGLNYIEDFARAYQPHPKAQQHLDLVRQPPDSELSLRYDLLAHYEAVDGVRVAIALRTESLESDARPDGVLWSGLSSAQRVSFVMLQQRVQDVQPWVFSAKDGALYPYQWPKNPKSVQTEAERLDQRFNALDQRQFETTMQAWTCDRCPVRISCPLWMGVAGELLSAEAYVG</sequence>
<dbReference type="CDD" id="cd17932">
    <property type="entry name" value="DEXQc_UvrD"/>
    <property type="match status" value="1"/>
</dbReference>
<keyword evidence="14" id="KW-1185">Reference proteome</keyword>
<dbReference type="InterPro" id="IPR027417">
    <property type="entry name" value="P-loop_NTPase"/>
</dbReference>
<keyword evidence="3 10" id="KW-0378">Hydrolase</keyword>
<organism evidence="13 14">
    <name type="scientific">Entotheonella factor</name>
    <dbReference type="NCBI Taxonomy" id="1429438"/>
    <lineage>
        <taxon>Bacteria</taxon>
        <taxon>Pseudomonadati</taxon>
        <taxon>Nitrospinota/Tectimicrobiota group</taxon>
        <taxon>Candidatus Tectimicrobiota</taxon>
        <taxon>Candidatus Entotheonellia</taxon>
        <taxon>Candidatus Entotheonellales</taxon>
        <taxon>Candidatus Entotheonellaceae</taxon>
        <taxon>Candidatus Entotheonella</taxon>
    </lineage>
</organism>
<dbReference type="PANTHER" id="PTHR11070">
    <property type="entry name" value="UVRD / RECB / PCRA DNA HELICASE FAMILY MEMBER"/>
    <property type="match status" value="1"/>
</dbReference>
<dbReference type="GO" id="GO:0005829">
    <property type="term" value="C:cytosol"/>
    <property type="evidence" value="ECO:0007669"/>
    <property type="project" value="TreeGrafter"/>
</dbReference>
<evidence type="ECO:0000256" key="1">
    <source>
        <dbReference type="ARBA" id="ARBA00009922"/>
    </source>
</evidence>
<evidence type="ECO:0000256" key="8">
    <source>
        <dbReference type="ARBA" id="ARBA00034808"/>
    </source>
</evidence>
<proteinExistence type="inferred from homology"/>
<evidence type="ECO:0000256" key="7">
    <source>
        <dbReference type="ARBA" id="ARBA00034617"/>
    </source>
</evidence>
<dbReference type="GO" id="GO:0016887">
    <property type="term" value="F:ATP hydrolysis activity"/>
    <property type="evidence" value="ECO:0007669"/>
    <property type="project" value="RHEA"/>
</dbReference>
<dbReference type="PROSITE" id="PS51217">
    <property type="entry name" value="UVRD_HELICASE_CTER"/>
    <property type="match status" value="1"/>
</dbReference>
<evidence type="ECO:0000256" key="2">
    <source>
        <dbReference type="ARBA" id="ARBA00022741"/>
    </source>
</evidence>
<dbReference type="InterPro" id="IPR000212">
    <property type="entry name" value="DNA_helicase_UvrD/REP"/>
</dbReference>
<dbReference type="PROSITE" id="PS51198">
    <property type="entry name" value="UVRD_HELICASE_ATP_BIND"/>
    <property type="match status" value="1"/>
</dbReference>
<comment type="catalytic activity">
    <reaction evidence="9">
        <text>ATP + H2O = ADP + phosphate + H(+)</text>
        <dbReference type="Rhea" id="RHEA:13065"/>
        <dbReference type="ChEBI" id="CHEBI:15377"/>
        <dbReference type="ChEBI" id="CHEBI:15378"/>
        <dbReference type="ChEBI" id="CHEBI:30616"/>
        <dbReference type="ChEBI" id="CHEBI:43474"/>
        <dbReference type="ChEBI" id="CHEBI:456216"/>
        <dbReference type="EC" id="5.6.2.4"/>
    </reaction>
</comment>
<evidence type="ECO:0000256" key="3">
    <source>
        <dbReference type="ARBA" id="ARBA00022801"/>
    </source>
</evidence>
<feature type="domain" description="UvrD-like helicase ATP-binding" evidence="11">
    <location>
        <begin position="202"/>
        <end position="499"/>
    </location>
</feature>
<dbReference type="InterPro" id="IPR014016">
    <property type="entry name" value="UvrD-like_ATP-bd"/>
</dbReference>
<evidence type="ECO:0000313" key="13">
    <source>
        <dbReference type="EMBL" id="ETW99852.1"/>
    </source>
</evidence>
<gene>
    <name evidence="13" type="ORF">ETSY1_13315</name>
</gene>
<dbReference type="AlphaFoldDB" id="W4LPH8"/>
<name>W4LPH8_ENTF1</name>
<keyword evidence="2 10" id="KW-0547">Nucleotide-binding</keyword>
<dbReference type="EMBL" id="AZHW01000397">
    <property type="protein sequence ID" value="ETW99852.1"/>
    <property type="molecule type" value="Genomic_DNA"/>
</dbReference>
<evidence type="ECO:0000256" key="10">
    <source>
        <dbReference type="PROSITE-ProRule" id="PRU00560"/>
    </source>
</evidence>
<dbReference type="PANTHER" id="PTHR11070:SF59">
    <property type="entry name" value="DNA 3'-5' HELICASE"/>
    <property type="match status" value="1"/>
</dbReference>
<dbReference type="GO" id="GO:0043138">
    <property type="term" value="F:3'-5' DNA helicase activity"/>
    <property type="evidence" value="ECO:0007669"/>
    <property type="project" value="UniProtKB-EC"/>
</dbReference>
<dbReference type="Gene3D" id="3.40.50.300">
    <property type="entry name" value="P-loop containing nucleotide triphosphate hydrolases"/>
    <property type="match status" value="3"/>
</dbReference>
<reference evidence="13 14" key="1">
    <citation type="journal article" date="2014" name="Nature">
        <title>An environmental bacterial taxon with a large and distinct metabolic repertoire.</title>
        <authorList>
            <person name="Wilson M.C."/>
            <person name="Mori T."/>
            <person name="Ruckert C."/>
            <person name="Uria A.R."/>
            <person name="Helf M.J."/>
            <person name="Takada K."/>
            <person name="Gernert C."/>
            <person name="Steffens U.A."/>
            <person name="Heycke N."/>
            <person name="Schmitt S."/>
            <person name="Rinke C."/>
            <person name="Helfrich E.J."/>
            <person name="Brachmann A.O."/>
            <person name="Gurgui C."/>
            <person name="Wakimoto T."/>
            <person name="Kracht M."/>
            <person name="Crusemann M."/>
            <person name="Hentschel U."/>
            <person name="Abe I."/>
            <person name="Matsunaga S."/>
            <person name="Kalinowski J."/>
            <person name="Takeyama H."/>
            <person name="Piel J."/>
        </authorList>
    </citation>
    <scope>NUCLEOTIDE SEQUENCE [LARGE SCALE GENOMIC DNA]</scope>
    <source>
        <strain evidence="14">TSY1</strain>
    </source>
</reference>
<feature type="binding site" evidence="10">
    <location>
        <begin position="223"/>
        <end position="230"/>
    </location>
    <ligand>
        <name>ATP</name>
        <dbReference type="ChEBI" id="CHEBI:30616"/>
    </ligand>
</feature>
<dbReference type="GO" id="GO:0003677">
    <property type="term" value="F:DNA binding"/>
    <property type="evidence" value="ECO:0007669"/>
    <property type="project" value="InterPro"/>
</dbReference>
<dbReference type="GO" id="GO:0005524">
    <property type="term" value="F:ATP binding"/>
    <property type="evidence" value="ECO:0007669"/>
    <property type="project" value="UniProtKB-UniRule"/>
</dbReference>
<dbReference type="InterPro" id="IPR010359">
    <property type="entry name" value="IrrE_HExxH"/>
</dbReference>